<proteinExistence type="predicted"/>
<protein>
    <submittedName>
        <fullName evidence="1">Uncharacterized protein</fullName>
    </submittedName>
</protein>
<gene>
    <name evidence="1" type="ORF">SAMN05421659_1325</name>
</gene>
<keyword evidence="2" id="KW-1185">Reference proteome</keyword>
<dbReference type="EMBL" id="FOJI01000032">
    <property type="protein sequence ID" value="SEW46395.1"/>
    <property type="molecule type" value="Genomic_DNA"/>
</dbReference>
<accession>A0A1I0RXR3</accession>
<dbReference type="AlphaFoldDB" id="A0A1I0RXR3"/>
<reference evidence="1 2" key="1">
    <citation type="submission" date="2016-10" db="EMBL/GenBank/DDBJ databases">
        <authorList>
            <person name="de Groot N.N."/>
        </authorList>
    </citation>
    <scope>NUCLEOTIDE SEQUENCE [LARGE SCALE GENOMIC DNA]</scope>
    <source>
        <strain evidence="1 2">DSM 9179</strain>
    </source>
</reference>
<evidence type="ECO:0000313" key="1">
    <source>
        <dbReference type="EMBL" id="SEW46395.1"/>
    </source>
</evidence>
<organism evidence="1 2">
    <name type="scientific">[Clostridium] fimetarium</name>
    <dbReference type="NCBI Taxonomy" id="99656"/>
    <lineage>
        <taxon>Bacteria</taxon>
        <taxon>Bacillati</taxon>
        <taxon>Bacillota</taxon>
        <taxon>Clostridia</taxon>
        <taxon>Lachnospirales</taxon>
        <taxon>Lachnospiraceae</taxon>
    </lineage>
</organism>
<evidence type="ECO:0000313" key="2">
    <source>
        <dbReference type="Proteomes" id="UP000199701"/>
    </source>
</evidence>
<sequence length="43" mass="5060">MIPGVPFLLCLKDGKVVDYYTGDLQILNFLKIDYTYYLKEDIQ</sequence>
<dbReference type="STRING" id="99656.SAMN05421659_1325"/>
<name>A0A1I0RXR3_9FIRM</name>
<dbReference type="Proteomes" id="UP000199701">
    <property type="component" value="Unassembled WGS sequence"/>
</dbReference>